<sequence length="377" mass="41468">MKTLLARLTLIVSLSVVPWAHAAWYEVSASSPILESQQAARVRALEAATFDAMRFAGADVGSLQQLKRFYSQVKPGYQFSGNAVREVQVLEEGTQGGNYVVNLRLDIYPSANACHKTQYKKGMVLTRFPIVSPQQAALGGIYQFGDDFSVLLNREIKQHAQSFVGRGIANVDVSPNAPRTVAMLAEDKDAQFVITGAITDLSATTDASGFGEAQNNRQLAVNVQAMDSESGEVIFQRRYRDVAQWPFERHSQVDTQTARFWQSPYGQMARRMSRNILLDLESSLSCRASKPEIVALKDNIAQINVGRINGVKQGDQLNLWHIASFTDDLGIVRTQRRKSGITLTVARVYESSAEAVVQPNNLSGSIQIGDIVTKGVN</sequence>
<gene>
    <name evidence="5" type="ORF">N8M53_09760</name>
</gene>
<keyword evidence="5" id="KW-0966">Cell projection</keyword>
<keyword evidence="1" id="KW-0732">Signal</keyword>
<evidence type="ECO:0000313" key="6">
    <source>
        <dbReference type="Proteomes" id="UP001164748"/>
    </source>
</evidence>
<proteinExistence type="predicted"/>
<dbReference type="Proteomes" id="UP001164748">
    <property type="component" value="Chromosome"/>
</dbReference>
<reference evidence="5" key="1">
    <citation type="submission" date="2022-09" db="EMBL/GenBank/DDBJ databases">
        <authorList>
            <person name="Li Z.-J."/>
        </authorList>
    </citation>
    <scope>NUCLEOTIDE SEQUENCE</scope>
    <source>
        <strain evidence="5">TGB11</strain>
    </source>
</reference>
<dbReference type="Gene3D" id="3.30.1660.40">
    <property type="entry name" value="FlgT, N-terminal domain"/>
    <property type="match status" value="1"/>
</dbReference>
<name>A0AA47KJN7_9GAMM</name>
<dbReference type="Pfam" id="PF16538">
    <property type="entry name" value="FlgT_C"/>
    <property type="match status" value="1"/>
</dbReference>
<evidence type="ECO:0000256" key="1">
    <source>
        <dbReference type="SAM" id="SignalP"/>
    </source>
</evidence>
<dbReference type="InterPro" id="IPR038180">
    <property type="entry name" value="FlgT_N_sf"/>
</dbReference>
<dbReference type="Gene3D" id="3.40.50.10610">
    <property type="entry name" value="ABC-type transport auxiliary lipoprotein component"/>
    <property type="match status" value="1"/>
</dbReference>
<feature type="chain" id="PRO_5041292669" evidence="1">
    <location>
        <begin position="23"/>
        <end position="377"/>
    </location>
</feature>
<dbReference type="Gene3D" id="2.40.10.410">
    <property type="entry name" value="FlgT, C-terminal domain"/>
    <property type="match status" value="1"/>
</dbReference>
<feature type="domain" description="Flagellar assembly protein T middle" evidence="3">
    <location>
        <begin position="113"/>
        <end position="255"/>
    </location>
</feature>
<evidence type="ECO:0000259" key="2">
    <source>
        <dbReference type="Pfam" id="PF16538"/>
    </source>
</evidence>
<protein>
    <submittedName>
        <fullName evidence="5">Flagellar assembly protein T N-terminal domain-containing protein</fullName>
    </submittedName>
</protein>
<dbReference type="InterPro" id="IPR038165">
    <property type="entry name" value="FlgT_C_sf"/>
</dbReference>
<accession>A0AA47KJN7</accession>
<dbReference type="Pfam" id="PF16539">
    <property type="entry name" value="FlgT_M"/>
    <property type="match status" value="1"/>
</dbReference>
<dbReference type="AlphaFoldDB" id="A0AA47KJN7"/>
<evidence type="ECO:0000259" key="4">
    <source>
        <dbReference type="Pfam" id="PF16548"/>
    </source>
</evidence>
<evidence type="ECO:0000259" key="3">
    <source>
        <dbReference type="Pfam" id="PF16539"/>
    </source>
</evidence>
<dbReference type="RefSeq" id="WP_077673397.1">
    <property type="nucleotide sequence ID" value="NZ_CP114588.1"/>
</dbReference>
<feature type="signal peptide" evidence="1">
    <location>
        <begin position="1"/>
        <end position="22"/>
    </location>
</feature>
<keyword evidence="5" id="KW-0282">Flagellum</keyword>
<feature type="domain" description="Flagellar assembly protein T C-terminal" evidence="2">
    <location>
        <begin position="299"/>
        <end position="374"/>
    </location>
</feature>
<evidence type="ECO:0000313" key="5">
    <source>
        <dbReference type="EMBL" id="WBA08109.1"/>
    </source>
</evidence>
<feature type="domain" description="Flagellar assembly protein T N-terminal" evidence="4">
    <location>
        <begin position="23"/>
        <end position="109"/>
    </location>
</feature>
<dbReference type="EMBL" id="CP114588">
    <property type="protein sequence ID" value="WBA08109.1"/>
    <property type="molecule type" value="Genomic_DNA"/>
</dbReference>
<dbReference type="InterPro" id="IPR032386">
    <property type="entry name" value="FlgT_M"/>
</dbReference>
<dbReference type="InterPro" id="IPR032388">
    <property type="entry name" value="FlgT_C"/>
</dbReference>
<dbReference type="Pfam" id="PF16548">
    <property type="entry name" value="FlgT_N"/>
    <property type="match status" value="1"/>
</dbReference>
<dbReference type="InterPro" id="IPR032370">
    <property type="entry name" value="FlgT_N"/>
</dbReference>
<organism evidence="5 6">
    <name type="scientific">Salinivibrio kushneri</name>
    <dbReference type="NCBI Taxonomy" id="1908198"/>
    <lineage>
        <taxon>Bacteria</taxon>
        <taxon>Pseudomonadati</taxon>
        <taxon>Pseudomonadota</taxon>
        <taxon>Gammaproteobacteria</taxon>
        <taxon>Vibrionales</taxon>
        <taxon>Vibrionaceae</taxon>
        <taxon>Salinivibrio</taxon>
    </lineage>
</organism>
<keyword evidence="5" id="KW-0969">Cilium</keyword>